<dbReference type="OrthoDB" id="5511684at2759"/>
<dbReference type="Proteomes" id="UP000253551">
    <property type="component" value="Unassembled WGS sequence"/>
</dbReference>
<evidence type="ECO:0000313" key="2">
    <source>
        <dbReference type="EMBL" id="RCI05127.1"/>
    </source>
</evidence>
<sequence>MPREKKEVVMPSKKTNVFYENWKVYSRHHKLMFRCNEKKAQWYLNRELATLVKDEPKAIQLNFEAKGSGHKEGDYMVEDRINVCVGCGKTDQLTLHHVVPEMYRHWMPLVIKSKSSRDLLLLCKQCHSDYEIDATTLKKQCAKRFGIPLEGKGWVDLPEHRKARKMASALLRFSDKIPKERQLSLETDIKDFWKKTFATEIVNWQETLKECSEFEDHYKGPEYIEHGQDVIQQLTQKCIVNQDGLEFWPDLEDFIKEWRKHFLDHLKPKHMSMLWSVEGEIYTR</sequence>
<proteinExistence type="predicted"/>
<keyword evidence="2" id="KW-0269">Exonuclease</keyword>
<dbReference type="STRING" id="4846.A0A367KSL5"/>
<evidence type="ECO:0000259" key="1">
    <source>
        <dbReference type="Pfam" id="PF01844"/>
    </source>
</evidence>
<name>A0A367KSL5_RHIST</name>
<dbReference type="AlphaFoldDB" id="A0A367KSL5"/>
<feature type="domain" description="HNH" evidence="1">
    <location>
        <begin position="84"/>
        <end position="129"/>
    </location>
</feature>
<dbReference type="Pfam" id="PF01844">
    <property type="entry name" value="HNH"/>
    <property type="match status" value="1"/>
</dbReference>
<dbReference type="GO" id="GO:0004519">
    <property type="term" value="F:endonuclease activity"/>
    <property type="evidence" value="ECO:0007669"/>
    <property type="project" value="InterPro"/>
</dbReference>
<evidence type="ECO:0000313" key="3">
    <source>
        <dbReference type="Proteomes" id="UP000253551"/>
    </source>
</evidence>
<accession>A0A367KSL5</accession>
<keyword evidence="2" id="KW-0540">Nuclease</keyword>
<keyword evidence="3" id="KW-1185">Reference proteome</keyword>
<gene>
    <name evidence="2" type="primary">EXD2</name>
    <name evidence="2" type="ORF">CU098_013248</name>
</gene>
<dbReference type="GO" id="GO:0008270">
    <property type="term" value="F:zinc ion binding"/>
    <property type="evidence" value="ECO:0007669"/>
    <property type="project" value="InterPro"/>
</dbReference>
<dbReference type="EMBL" id="PJQM01000473">
    <property type="protein sequence ID" value="RCI05127.1"/>
    <property type="molecule type" value="Genomic_DNA"/>
</dbReference>
<dbReference type="GO" id="GO:0004527">
    <property type="term" value="F:exonuclease activity"/>
    <property type="evidence" value="ECO:0007669"/>
    <property type="project" value="UniProtKB-KW"/>
</dbReference>
<dbReference type="InterPro" id="IPR002711">
    <property type="entry name" value="HNH"/>
</dbReference>
<reference evidence="2 3" key="1">
    <citation type="journal article" date="2018" name="G3 (Bethesda)">
        <title>Phylogenetic and Phylogenomic Definition of Rhizopus Species.</title>
        <authorList>
            <person name="Gryganskyi A.P."/>
            <person name="Golan J."/>
            <person name="Dolatabadi S."/>
            <person name="Mondo S."/>
            <person name="Robb S."/>
            <person name="Idnurm A."/>
            <person name="Muszewska A."/>
            <person name="Steczkiewicz K."/>
            <person name="Masonjones S."/>
            <person name="Liao H.L."/>
            <person name="Gajdeczka M.T."/>
            <person name="Anike F."/>
            <person name="Vuek A."/>
            <person name="Anishchenko I.M."/>
            <person name="Voigt K."/>
            <person name="de Hoog G.S."/>
            <person name="Smith M.E."/>
            <person name="Heitman J."/>
            <person name="Vilgalys R."/>
            <person name="Stajich J.E."/>
        </authorList>
    </citation>
    <scope>NUCLEOTIDE SEQUENCE [LARGE SCALE GENOMIC DNA]</scope>
    <source>
        <strain evidence="2 3">LSU 92-RS-03</strain>
    </source>
</reference>
<protein>
    <submittedName>
        <fullName evidence="2">Exonuclease 3'-5' domain-containing protein 2</fullName>
    </submittedName>
</protein>
<dbReference type="GO" id="GO:0003676">
    <property type="term" value="F:nucleic acid binding"/>
    <property type="evidence" value="ECO:0007669"/>
    <property type="project" value="InterPro"/>
</dbReference>
<organism evidence="2 3">
    <name type="scientific">Rhizopus stolonifer</name>
    <name type="common">Rhizopus nigricans</name>
    <dbReference type="NCBI Taxonomy" id="4846"/>
    <lineage>
        <taxon>Eukaryota</taxon>
        <taxon>Fungi</taxon>
        <taxon>Fungi incertae sedis</taxon>
        <taxon>Mucoromycota</taxon>
        <taxon>Mucoromycotina</taxon>
        <taxon>Mucoromycetes</taxon>
        <taxon>Mucorales</taxon>
        <taxon>Mucorineae</taxon>
        <taxon>Rhizopodaceae</taxon>
        <taxon>Rhizopus</taxon>
    </lineage>
</organism>
<comment type="caution">
    <text evidence="2">The sequence shown here is derived from an EMBL/GenBank/DDBJ whole genome shotgun (WGS) entry which is preliminary data.</text>
</comment>
<keyword evidence="2" id="KW-0378">Hydrolase</keyword>